<dbReference type="GO" id="GO:0043252">
    <property type="term" value="P:sodium-independent organic anion transport"/>
    <property type="evidence" value="ECO:0007669"/>
    <property type="project" value="TreeGrafter"/>
</dbReference>
<feature type="transmembrane region" description="Helical" evidence="6">
    <location>
        <begin position="254"/>
        <end position="274"/>
    </location>
</feature>
<keyword evidence="2" id="KW-1003">Cell membrane</keyword>
<feature type="transmembrane region" description="Helical" evidence="6">
    <location>
        <begin position="444"/>
        <end position="468"/>
    </location>
</feature>
<proteinExistence type="predicted"/>
<feature type="transmembrane region" description="Helical" evidence="6">
    <location>
        <begin position="18"/>
        <end position="38"/>
    </location>
</feature>
<dbReference type="AlphaFoldDB" id="A0A2A4JQE9"/>
<evidence type="ECO:0000313" key="8">
    <source>
        <dbReference type="EMBL" id="PCG74221.1"/>
    </source>
</evidence>
<feature type="transmembrane region" description="Helical" evidence="6">
    <location>
        <begin position="522"/>
        <end position="543"/>
    </location>
</feature>
<dbReference type="PANTHER" id="PTHR11388:SF158">
    <property type="entry name" value="ORGANIC ANION TRANSPORTING POLYPEPTIDE 33EB"/>
    <property type="match status" value="1"/>
</dbReference>
<dbReference type="Pfam" id="PF03137">
    <property type="entry name" value="OATP"/>
    <property type="match status" value="1"/>
</dbReference>
<dbReference type="GO" id="GO:0016323">
    <property type="term" value="C:basolateral plasma membrane"/>
    <property type="evidence" value="ECO:0007669"/>
    <property type="project" value="TreeGrafter"/>
</dbReference>
<dbReference type="STRING" id="7102.A0A2A4JQE9"/>
<name>A0A2A4JQE9_HELVI</name>
<keyword evidence="4 6" id="KW-1133">Transmembrane helix</keyword>
<dbReference type="GO" id="GO:0015347">
    <property type="term" value="F:sodium-independent organic anion transmembrane transporter activity"/>
    <property type="evidence" value="ECO:0007669"/>
    <property type="project" value="TreeGrafter"/>
</dbReference>
<keyword evidence="3 6" id="KW-0812">Transmembrane</keyword>
<evidence type="ECO:0000256" key="3">
    <source>
        <dbReference type="ARBA" id="ARBA00022692"/>
    </source>
</evidence>
<dbReference type="InterPro" id="IPR002350">
    <property type="entry name" value="Kazal_dom"/>
</dbReference>
<dbReference type="EMBL" id="NWSH01000785">
    <property type="protein sequence ID" value="PCG74221.1"/>
    <property type="molecule type" value="Genomic_DNA"/>
</dbReference>
<gene>
    <name evidence="8" type="ORF">B5V51_13651</name>
</gene>
<feature type="transmembrane region" description="Helical" evidence="6">
    <location>
        <begin position="330"/>
        <end position="351"/>
    </location>
</feature>
<evidence type="ECO:0000256" key="1">
    <source>
        <dbReference type="ARBA" id="ARBA00004651"/>
    </source>
</evidence>
<feature type="transmembrane region" description="Helical" evidence="6">
    <location>
        <begin position="480"/>
        <end position="502"/>
    </location>
</feature>
<evidence type="ECO:0000256" key="5">
    <source>
        <dbReference type="ARBA" id="ARBA00023136"/>
    </source>
</evidence>
<sequence>MVRYFLDIFVQRLKVFDLFLQGAFLIVIILQSNVYLLLKRDAREGYHSGLISDYVMIGSASMEFLLGAGIAWWGRGRRQLALAFWLAVTSLAGLLVLAFPYVKTNPVEVELCGGQPIGRILASPTVDDNLTLRTTFLIITAMLSSITKLSVWAHGLTYLDDHDPPNGPYFYGILISIRLSLGLSATSWLAASSASDDWWEAHLSLCMLTLMFAILFSLFPTKMDSYKEVDEARNGDIDTGFIPTLSRLVRNKALVTQTISVACLTTAVFVYVQYDEAYIQARFHVEAIRQDPRTSRVLPEIFRSLVIIFFVMIFRVRFSARRPDGVKSNTASRVAGVVAVFVAIFFVSLAATGCDTGTMDGLETTYEQPACSRSCWCNSERYGFSPVCSLDTGVTSFSPCHAGCTDYEDLNGFLLYKNCTCSTSTLRAVRGSCTLSSCQLAYSIYQVAFVIMLAVAGACFLMQGMAVLRSVRPADKVTAVGASLATVALLSFVIGQLIYMLISHQTCAYSSNGACLLHAPTLWIACATSAGLTVMAAIASLVASRMPTDIIEPTTSL</sequence>
<evidence type="ECO:0000256" key="6">
    <source>
        <dbReference type="SAM" id="Phobius"/>
    </source>
</evidence>
<dbReference type="PROSITE" id="PS51465">
    <property type="entry name" value="KAZAL_2"/>
    <property type="match status" value="1"/>
</dbReference>
<feature type="transmembrane region" description="Helical" evidence="6">
    <location>
        <begin position="80"/>
        <end position="101"/>
    </location>
</feature>
<keyword evidence="5 6" id="KW-0472">Membrane</keyword>
<feature type="transmembrane region" description="Helical" evidence="6">
    <location>
        <begin position="301"/>
        <end position="318"/>
    </location>
</feature>
<evidence type="ECO:0000256" key="2">
    <source>
        <dbReference type="ARBA" id="ARBA00022475"/>
    </source>
</evidence>
<feature type="transmembrane region" description="Helical" evidence="6">
    <location>
        <begin position="201"/>
        <end position="219"/>
    </location>
</feature>
<reference evidence="8" key="1">
    <citation type="submission" date="2017-09" db="EMBL/GenBank/DDBJ databases">
        <title>Contemporary evolution of a Lepidopteran species, Heliothis virescens, in response to modern agricultural practices.</title>
        <authorList>
            <person name="Fritz M.L."/>
            <person name="Deyonke A.M."/>
            <person name="Papanicolaou A."/>
            <person name="Micinski S."/>
            <person name="Westbrook J."/>
            <person name="Gould F."/>
        </authorList>
    </citation>
    <scope>NUCLEOTIDE SEQUENCE [LARGE SCALE GENOMIC DNA]</scope>
    <source>
        <strain evidence="8">HvINT-</strain>
        <tissue evidence="8">Whole body</tissue>
    </source>
</reference>
<protein>
    <recommendedName>
        <fullName evidence="7">Kazal-like domain-containing protein</fullName>
    </recommendedName>
</protein>
<feature type="domain" description="Kazal-like" evidence="7">
    <location>
        <begin position="365"/>
        <end position="423"/>
    </location>
</feature>
<comment type="caution">
    <text evidence="8">The sequence shown here is derived from an EMBL/GenBank/DDBJ whole genome shotgun (WGS) entry which is preliminary data.</text>
</comment>
<organism evidence="8">
    <name type="scientific">Heliothis virescens</name>
    <name type="common">Tobacco budworm moth</name>
    <dbReference type="NCBI Taxonomy" id="7102"/>
    <lineage>
        <taxon>Eukaryota</taxon>
        <taxon>Metazoa</taxon>
        <taxon>Ecdysozoa</taxon>
        <taxon>Arthropoda</taxon>
        <taxon>Hexapoda</taxon>
        <taxon>Insecta</taxon>
        <taxon>Pterygota</taxon>
        <taxon>Neoptera</taxon>
        <taxon>Endopterygota</taxon>
        <taxon>Lepidoptera</taxon>
        <taxon>Glossata</taxon>
        <taxon>Ditrysia</taxon>
        <taxon>Noctuoidea</taxon>
        <taxon>Noctuidae</taxon>
        <taxon>Heliothinae</taxon>
        <taxon>Heliothis</taxon>
    </lineage>
</organism>
<feature type="transmembrane region" description="Helical" evidence="6">
    <location>
        <begin position="169"/>
        <end position="189"/>
    </location>
</feature>
<accession>A0A2A4JQE9</accession>
<feature type="transmembrane region" description="Helical" evidence="6">
    <location>
        <begin position="136"/>
        <end position="157"/>
    </location>
</feature>
<evidence type="ECO:0000256" key="4">
    <source>
        <dbReference type="ARBA" id="ARBA00022989"/>
    </source>
</evidence>
<evidence type="ECO:0000259" key="7">
    <source>
        <dbReference type="PROSITE" id="PS51465"/>
    </source>
</evidence>
<comment type="subcellular location">
    <subcellularLocation>
        <location evidence="1">Cell membrane</location>
        <topology evidence="1">Multi-pass membrane protein</topology>
    </subcellularLocation>
</comment>
<dbReference type="InterPro" id="IPR004156">
    <property type="entry name" value="OATP"/>
</dbReference>
<dbReference type="PANTHER" id="PTHR11388">
    <property type="entry name" value="ORGANIC ANION TRANSPORTER"/>
    <property type="match status" value="1"/>
</dbReference>